<name>A0A8K0UJX5_9AGAR</name>
<sequence>MSARRKVLNFKILLVSFTQPISVPSEGSDVRHESIVQYVCSLLSPYRSAANSMVTMHSDRLEAIPKPYKRPF</sequence>
<dbReference type="EMBL" id="JAEVFJ010000024">
    <property type="protein sequence ID" value="KAH8094894.1"/>
    <property type="molecule type" value="Genomic_DNA"/>
</dbReference>
<evidence type="ECO:0000313" key="2">
    <source>
        <dbReference type="Proteomes" id="UP000813824"/>
    </source>
</evidence>
<comment type="caution">
    <text evidence="1">The sequence shown here is derived from an EMBL/GenBank/DDBJ whole genome shotgun (WGS) entry which is preliminary data.</text>
</comment>
<gene>
    <name evidence="1" type="ORF">BXZ70DRAFT_946491</name>
</gene>
<dbReference type="AlphaFoldDB" id="A0A8K0UJX5"/>
<organism evidence="1 2">
    <name type="scientific">Cristinia sonorae</name>
    <dbReference type="NCBI Taxonomy" id="1940300"/>
    <lineage>
        <taxon>Eukaryota</taxon>
        <taxon>Fungi</taxon>
        <taxon>Dikarya</taxon>
        <taxon>Basidiomycota</taxon>
        <taxon>Agaricomycotina</taxon>
        <taxon>Agaricomycetes</taxon>
        <taxon>Agaricomycetidae</taxon>
        <taxon>Agaricales</taxon>
        <taxon>Pleurotineae</taxon>
        <taxon>Stephanosporaceae</taxon>
        <taxon>Cristinia</taxon>
    </lineage>
</organism>
<protein>
    <submittedName>
        <fullName evidence="1">Uncharacterized protein</fullName>
    </submittedName>
</protein>
<accession>A0A8K0UJX5</accession>
<reference evidence="1" key="1">
    <citation type="journal article" date="2021" name="New Phytol.">
        <title>Evolutionary innovations through gain and loss of genes in the ectomycorrhizal Boletales.</title>
        <authorList>
            <person name="Wu G."/>
            <person name="Miyauchi S."/>
            <person name="Morin E."/>
            <person name="Kuo A."/>
            <person name="Drula E."/>
            <person name="Varga T."/>
            <person name="Kohler A."/>
            <person name="Feng B."/>
            <person name="Cao Y."/>
            <person name="Lipzen A."/>
            <person name="Daum C."/>
            <person name="Hundley H."/>
            <person name="Pangilinan J."/>
            <person name="Johnson J."/>
            <person name="Barry K."/>
            <person name="LaButti K."/>
            <person name="Ng V."/>
            <person name="Ahrendt S."/>
            <person name="Min B."/>
            <person name="Choi I.G."/>
            <person name="Park H."/>
            <person name="Plett J.M."/>
            <person name="Magnuson J."/>
            <person name="Spatafora J.W."/>
            <person name="Nagy L.G."/>
            <person name="Henrissat B."/>
            <person name="Grigoriev I.V."/>
            <person name="Yang Z.L."/>
            <person name="Xu J."/>
            <person name="Martin F.M."/>
        </authorList>
    </citation>
    <scope>NUCLEOTIDE SEQUENCE</scope>
    <source>
        <strain evidence="1">KKN 215</strain>
    </source>
</reference>
<dbReference type="Proteomes" id="UP000813824">
    <property type="component" value="Unassembled WGS sequence"/>
</dbReference>
<evidence type="ECO:0000313" key="1">
    <source>
        <dbReference type="EMBL" id="KAH8094894.1"/>
    </source>
</evidence>
<keyword evidence="2" id="KW-1185">Reference proteome</keyword>
<proteinExistence type="predicted"/>